<evidence type="ECO:0000256" key="11">
    <source>
        <dbReference type="ARBA" id="ARBA00022958"/>
    </source>
</evidence>
<dbReference type="GO" id="GO:0016887">
    <property type="term" value="F:ATP hydrolysis activity"/>
    <property type="evidence" value="ECO:0007669"/>
    <property type="project" value="InterPro"/>
</dbReference>
<dbReference type="InterPro" id="IPR059000">
    <property type="entry name" value="ATPase_P-type_domA"/>
</dbReference>
<feature type="transmembrane region" description="Helical" evidence="16">
    <location>
        <begin position="677"/>
        <end position="702"/>
    </location>
</feature>
<evidence type="ECO:0000256" key="5">
    <source>
        <dbReference type="ARBA" id="ARBA00022553"/>
    </source>
</evidence>
<dbReference type="InterPro" id="IPR008250">
    <property type="entry name" value="ATPase_P-typ_transduc_dom_A_sf"/>
</dbReference>
<accession>A0A1Z4LH65</accession>
<evidence type="ECO:0000313" key="18">
    <source>
        <dbReference type="EMBL" id="BAY80590.1"/>
    </source>
</evidence>
<evidence type="ECO:0000256" key="1">
    <source>
        <dbReference type="ARBA" id="ARBA00004141"/>
    </source>
</evidence>
<dbReference type="EC" id="7.2.2.6" evidence="16"/>
<keyword evidence="8 16" id="KW-0547">Nucleotide-binding</keyword>
<dbReference type="InterPro" id="IPR044492">
    <property type="entry name" value="P_typ_ATPase_HD_dom"/>
</dbReference>
<feature type="transmembrane region" description="Helical" evidence="16">
    <location>
        <begin position="274"/>
        <end position="295"/>
    </location>
</feature>
<dbReference type="GO" id="GO:0008556">
    <property type="term" value="F:P-type potassium transmembrane transporter activity"/>
    <property type="evidence" value="ECO:0007669"/>
    <property type="project" value="UniProtKB-UniRule"/>
</dbReference>
<dbReference type="InterPro" id="IPR023298">
    <property type="entry name" value="ATPase_P-typ_TM_dom_sf"/>
</dbReference>
<evidence type="ECO:0000256" key="3">
    <source>
        <dbReference type="ARBA" id="ARBA00022475"/>
    </source>
</evidence>
<dbReference type="GO" id="GO:0005886">
    <property type="term" value="C:plasma membrane"/>
    <property type="evidence" value="ECO:0007669"/>
    <property type="project" value="UniProtKB-SubCell"/>
</dbReference>
<evidence type="ECO:0000256" key="4">
    <source>
        <dbReference type="ARBA" id="ARBA00022538"/>
    </source>
</evidence>
<keyword evidence="10 16" id="KW-0460">Magnesium</keyword>
<feature type="binding site" evidence="16">
    <location>
        <position position="418"/>
    </location>
    <ligand>
        <name>ATP</name>
        <dbReference type="ChEBI" id="CHEBI:30616"/>
    </ligand>
</feature>
<feature type="active site" description="4-aspartylphosphate intermediate" evidence="16">
    <location>
        <position position="331"/>
    </location>
</feature>
<keyword evidence="19" id="KW-1185">Reference proteome</keyword>
<protein>
    <recommendedName>
        <fullName evidence="16">Potassium-transporting ATPase ATP-binding subunit</fullName>
        <ecNumber evidence="16">7.2.2.6</ecNumber>
    </recommendedName>
    <alternativeName>
        <fullName evidence="16">ATP phosphohydrolase [potassium-transporting] B chain</fullName>
    </alternativeName>
    <alternativeName>
        <fullName evidence="16">Potassium-binding and translocating subunit B</fullName>
    </alternativeName>
    <alternativeName>
        <fullName evidence="16">Potassium-translocating ATPase B chain</fullName>
    </alternativeName>
</protein>
<evidence type="ECO:0000256" key="14">
    <source>
        <dbReference type="ARBA" id="ARBA00023065"/>
    </source>
</evidence>
<dbReference type="Proteomes" id="UP000218418">
    <property type="component" value="Chromosome"/>
</dbReference>
<dbReference type="PROSITE" id="PS00154">
    <property type="entry name" value="ATPASE_E1_E2"/>
    <property type="match status" value="1"/>
</dbReference>
<evidence type="ECO:0000256" key="10">
    <source>
        <dbReference type="ARBA" id="ARBA00022842"/>
    </source>
</evidence>
<evidence type="ECO:0000256" key="12">
    <source>
        <dbReference type="ARBA" id="ARBA00022967"/>
    </source>
</evidence>
<dbReference type="PANTHER" id="PTHR43743:SF1">
    <property type="entry name" value="POTASSIUM-TRANSPORTING ATPASE ATP-BINDING SUBUNIT"/>
    <property type="match status" value="1"/>
</dbReference>
<comment type="subcellular location">
    <subcellularLocation>
        <location evidence="16">Cell membrane</location>
        <topology evidence="16">Multi-pass membrane protein</topology>
    </subcellularLocation>
    <subcellularLocation>
        <location evidence="1">Membrane</location>
        <topology evidence="1">Multi-pass membrane protein</topology>
    </subcellularLocation>
</comment>
<dbReference type="InterPro" id="IPR006391">
    <property type="entry name" value="P-type_ATPase_bsu_IA"/>
</dbReference>
<dbReference type="EMBL" id="AP018227">
    <property type="protein sequence ID" value="BAY80590.1"/>
    <property type="molecule type" value="Genomic_DNA"/>
</dbReference>
<keyword evidence="2 16" id="KW-0813">Transport</keyword>
<dbReference type="InterPro" id="IPR001757">
    <property type="entry name" value="P_typ_ATPase"/>
</dbReference>
<keyword evidence="11 16" id="KW-0630">Potassium</keyword>
<keyword evidence="3 16" id="KW-1003">Cell membrane</keyword>
<dbReference type="SFLD" id="SFLDS00003">
    <property type="entry name" value="Haloacid_Dehalogenase"/>
    <property type="match status" value="1"/>
</dbReference>
<gene>
    <name evidence="16" type="primary">kdpB</name>
    <name evidence="18" type="ORF">NIES267_00470</name>
</gene>
<dbReference type="Gene3D" id="3.40.1110.10">
    <property type="entry name" value="Calcium-transporting ATPase, cytoplasmic domain N"/>
    <property type="match status" value="1"/>
</dbReference>
<evidence type="ECO:0000259" key="17">
    <source>
        <dbReference type="Pfam" id="PF00122"/>
    </source>
</evidence>
<evidence type="ECO:0000256" key="2">
    <source>
        <dbReference type="ARBA" id="ARBA00022448"/>
    </source>
</evidence>
<evidence type="ECO:0000313" key="19">
    <source>
        <dbReference type="Proteomes" id="UP000218418"/>
    </source>
</evidence>
<feature type="binding site" evidence="16">
    <location>
        <position position="368"/>
    </location>
    <ligand>
        <name>ATP</name>
        <dbReference type="ChEBI" id="CHEBI:30616"/>
    </ligand>
</feature>
<dbReference type="PANTHER" id="PTHR43743">
    <property type="entry name" value="POTASSIUM-TRANSPORTING ATPASE ATP-BINDING SUBUNIT"/>
    <property type="match status" value="1"/>
</dbReference>
<feature type="transmembrane region" description="Helical" evidence="16">
    <location>
        <begin position="89"/>
        <end position="108"/>
    </location>
</feature>
<dbReference type="PRINTS" id="PR00119">
    <property type="entry name" value="CATATPASE"/>
</dbReference>
<feature type="binding site" evidence="16">
    <location>
        <position position="541"/>
    </location>
    <ligand>
        <name>Mg(2+)</name>
        <dbReference type="ChEBI" id="CHEBI:18420"/>
    </ligand>
</feature>
<reference evidence="18 19" key="1">
    <citation type="submission" date="2017-06" db="EMBL/GenBank/DDBJ databases">
        <title>Genome sequencing of cyanobaciteial culture collection at National Institute for Environmental Studies (NIES).</title>
        <authorList>
            <person name="Hirose Y."/>
            <person name="Shimura Y."/>
            <person name="Fujisawa T."/>
            <person name="Nakamura Y."/>
            <person name="Kawachi M."/>
        </authorList>
    </citation>
    <scope>NUCLEOTIDE SEQUENCE [LARGE SCALE GENOMIC DNA]</scope>
    <source>
        <strain evidence="18 19">NIES-267</strain>
    </source>
</reference>
<keyword evidence="13 16" id="KW-1133">Transmembrane helix</keyword>
<dbReference type="InterPro" id="IPR036412">
    <property type="entry name" value="HAD-like_sf"/>
</dbReference>
<evidence type="ECO:0000256" key="16">
    <source>
        <dbReference type="HAMAP-Rule" id="MF_00285"/>
    </source>
</evidence>
<evidence type="ECO:0000256" key="15">
    <source>
        <dbReference type="ARBA" id="ARBA00023136"/>
    </source>
</evidence>
<evidence type="ECO:0000256" key="13">
    <source>
        <dbReference type="ARBA" id="ARBA00022989"/>
    </source>
</evidence>
<dbReference type="Pfam" id="PF00702">
    <property type="entry name" value="Hydrolase"/>
    <property type="match status" value="1"/>
</dbReference>
<sequence>MPMNPVATTSKSKLATSASKELRSSRKKVKASKKGLYGRAIKDAFAKFNPKHIIKNPVLLVVWVSSFITLAATIFPLLFGSPANSNAQLFNGAVTTVLFITIWLANFAEAFAQSRGKAQADVLRSIKSDINAKKLFPDGTVSEVPATSLQRGDTVYAVAGDIVPTDGEVIMGAASVDEGAITGESAPILKEAGSDVASYVTGGSRIISDELIIRITVDPDKGFINRMIYVIERRERKKTPNEATLTVLLALISLIFLSVVATFPVLAYYVKTPISVPVVIAVFVALIPTTLASLLSATTIGGMDRVAQLNLIATSARAVEACGDVNTLILDKTGTVTRGNRLADGFIPINGHTMQEIAYVALAASIFDDTSEGKSIVRLAQRLGARIDFDYQAALPIKFSARNRIGGTNLPNGSMVRKGAVDAVKSFIQRYGGSFSTELNSAYEMVSQQGGTPLAVSMNNEIYGIIYLKDNIKPGIRERFGQLRRLGVRTIMITGDNHITTSVIAREAGVKEFIAEATPEDKIAVVQREQAEGKLVAMTGDGTNDAAALAQANVAVAMNNGTQAAKEAANIIDLDSDPTKLIDIIGIGKQVLMTRGALITFSVFNNIAKYFAIIPVIFAPTNLSKLNLMNLTSTNSAVLSVLIYNALIIPVLIPLALKGVPFTPIAPNQLLQRNFLIYGLAGLIIPFIVIKLIDLIISLTVLA</sequence>
<evidence type="ECO:0000256" key="7">
    <source>
        <dbReference type="ARBA" id="ARBA00022723"/>
    </source>
</evidence>
<dbReference type="SUPFAM" id="SSF81653">
    <property type="entry name" value="Calcium ATPase, transduction domain A"/>
    <property type="match status" value="1"/>
</dbReference>
<dbReference type="HAMAP" id="MF_00285">
    <property type="entry name" value="KdpB"/>
    <property type="match status" value="1"/>
</dbReference>
<feature type="domain" description="P-type ATPase A" evidence="17">
    <location>
        <begin position="133"/>
        <end position="230"/>
    </location>
</feature>
<comment type="catalytic activity">
    <reaction evidence="16">
        <text>K(+)(out) + ATP + H2O = K(+)(in) + ADP + phosphate + H(+)</text>
        <dbReference type="Rhea" id="RHEA:16777"/>
        <dbReference type="ChEBI" id="CHEBI:15377"/>
        <dbReference type="ChEBI" id="CHEBI:15378"/>
        <dbReference type="ChEBI" id="CHEBI:29103"/>
        <dbReference type="ChEBI" id="CHEBI:30616"/>
        <dbReference type="ChEBI" id="CHEBI:43474"/>
        <dbReference type="ChEBI" id="CHEBI:456216"/>
        <dbReference type="EC" id="7.2.2.6"/>
    </reaction>
</comment>
<keyword evidence="7 16" id="KW-0479">Metal-binding</keyword>
<dbReference type="NCBIfam" id="TIGR01494">
    <property type="entry name" value="ATPase_P-type"/>
    <property type="match status" value="2"/>
</dbReference>
<dbReference type="SFLD" id="SFLDG00002">
    <property type="entry name" value="C1.7:_P-type_atpase_like"/>
    <property type="match status" value="1"/>
</dbReference>
<evidence type="ECO:0000256" key="6">
    <source>
        <dbReference type="ARBA" id="ARBA00022692"/>
    </source>
</evidence>
<keyword evidence="6 16" id="KW-0812">Transmembrane</keyword>
<comment type="function">
    <text evidence="16">Part of the high-affinity ATP-driven potassium transport (or Kdp) system, which catalyzes the hydrolysis of ATP coupled with the electrogenic transport of potassium into the cytoplasm. This subunit is responsible for energy coupling to the transport system and for the release of the potassium ions to the cytoplasm.</text>
</comment>
<dbReference type="GO" id="GO:0005524">
    <property type="term" value="F:ATP binding"/>
    <property type="evidence" value="ECO:0007669"/>
    <property type="project" value="UniProtKB-UniRule"/>
</dbReference>
<feature type="transmembrane region" description="Helical" evidence="16">
    <location>
        <begin position="597"/>
        <end position="618"/>
    </location>
</feature>
<comment type="similarity">
    <text evidence="16">Belongs to the cation transport ATPase (P-type) (TC 3.A.3) family. Type IA subfamily.</text>
</comment>
<dbReference type="SUPFAM" id="SSF56784">
    <property type="entry name" value="HAD-like"/>
    <property type="match status" value="1"/>
</dbReference>
<feature type="binding site" evidence="16">
    <location>
        <position position="372"/>
    </location>
    <ligand>
        <name>ATP</name>
        <dbReference type="ChEBI" id="CHEBI:30616"/>
    </ligand>
</feature>
<keyword evidence="12 16" id="KW-1278">Translocase</keyword>
<dbReference type="SFLD" id="SFLDF00027">
    <property type="entry name" value="p-type_atpase"/>
    <property type="match status" value="1"/>
</dbReference>
<evidence type="ECO:0000256" key="9">
    <source>
        <dbReference type="ARBA" id="ARBA00022840"/>
    </source>
</evidence>
<feature type="binding site" evidence="16">
    <location>
        <position position="545"/>
    </location>
    <ligand>
        <name>Mg(2+)</name>
        <dbReference type="ChEBI" id="CHEBI:18420"/>
    </ligand>
</feature>
<feature type="transmembrane region" description="Helical" evidence="16">
    <location>
        <begin position="638"/>
        <end position="657"/>
    </location>
</feature>
<dbReference type="AlphaFoldDB" id="A0A1Z4LH65"/>
<proteinExistence type="inferred from homology"/>
<name>A0A1Z4LH65_9CYAN</name>
<feature type="transmembrane region" description="Helical" evidence="16">
    <location>
        <begin position="57"/>
        <end position="77"/>
    </location>
</feature>
<dbReference type="GO" id="GO:0000287">
    <property type="term" value="F:magnesium ion binding"/>
    <property type="evidence" value="ECO:0007669"/>
    <property type="project" value="UniProtKB-UniRule"/>
</dbReference>
<keyword evidence="5 16" id="KW-0597">Phosphoprotein</keyword>
<dbReference type="Pfam" id="PF00122">
    <property type="entry name" value="E1-E2_ATPase"/>
    <property type="match status" value="1"/>
</dbReference>
<keyword evidence="15 16" id="KW-0472">Membrane</keyword>
<comment type="caution">
    <text evidence="16">Lacks conserved residue(s) required for the propagation of feature annotation.</text>
</comment>
<keyword evidence="4 16" id="KW-0633">Potassium transport</keyword>
<comment type="subunit">
    <text evidence="16">The system is composed of three essential subunits: KdpA, KdpB and KdpC.</text>
</comment>
<dbReference type="Gene3D" id="3.40.50.1000">
    <property type="entry name" value="HAD superfamily/HAD-like"/>
    <property type="match status" value="1"/>
</dbReference>
<evidence type="ECO:0000256" key="8">
    <source>
        <dbReference type="ARBA" id="ARBA00022741"/>
    </source>
</evidence>
<dbReference type="InterPro" id="IPR023299">
    <property type="entry name" value="ATPase_P-typ_cyto_dom_N"/>
</dbReference>
<dbReference type="Gene3D" id="2.70.150.10">
    <property type="entry name" value="Calcium-transporting ATPase, cytoplasmic transduction domain A"/>
    <property type="match status" value="1"/>
</dbReference>
<dbReference type="NCBIfam" id="TIGR01497">
    <property type="entry name" value="kdpB"/>
    <property type="match status" value="1"/>
</dbReference>
<keyword evidence="9 16" id="KW-0067">ATP-binding</keyword>
<dbReference type="InterPro" id="IPR018303">
    <property type="entry name" value="ATPase_P-typ_P_site"/>
</dbReference>
<keyword evidence="14 16" id="KW-0406">Ion transport</keyword>
<dbReference type="InterPro" id="IPR023214">
    <property type="entry name" value="HAD_sf"/>
</dbReference>
<feature type="transmembrane region" description="Helical" evidence="16">
    <location>
        <begin position="243"/>
        <end position="268"/>
    </location>
</feature>
<organism evidence="18 19">
    <name type="scientific">Calothrix parasitica NIES-267</name>
    <dbReference type="NCBI Taxonomy" id="1973488"/>
    <lineage>
        <taxon>Bacteria</taxon>
        <taxon>Bacillati</taxon>
        <taxon>Cyanobacteriota</taxon>
        <taxon>Cyanophyceae</taxon>
        <taxon>Nostocales</taxon>
        <taxon>Calotrichaceae</taxon>
        <taxon>Calothrix</taxon>
    </lineage>
</organism>
<dbReference type="SUPFAM" id="SSF81665">
    <property type="entry name" value="Calcium ATPase, transmembrane domain M"/>
    <property type="match status" value="1"/>
</dbReference>